<reference evidence="2" key="1">
    <citation type="submission" date="2016-10" db="EMBL/GenBank/DDBJ databases">
        <authorList>
            <person name="Varghese N."/>
            <person name="Submissions S."/>
        </authorList>
    </citation>
    <scope>NUCLEOTIDE SEQUENCE [LARGE SCALE GENOMIC DNA]</scope>
    <source>
        <strain evidence="2">DSM 17875</strain>
    </source>
</reference>
<proteinExistence type="predicted"/>
<dbReference type="RefSeq" id="WP_090195574.1">
    <property type="nucleotide sequence ID" value="NZ_LT629785.1"/>
</dbReference>
<dbReference type="AlphaFoldDB" id="A0A1H2GP22"/>
<sequence>MNENALKLLLEASAIKAILVMAQGSLFHVEVKTAGGSKVLVTGRGDVRHWRSIDACAKWLRKIGIGHATIHIDQWHPDQKALELNRNVSTVY</sequence>
<dbReference type="Proteomes" id="UP000243232">
    <property type="component" value="Chromosome I"/>
</dbReference>
<dbReference type="EMBL" id="LT629785">
    <property type="protein sequence ID" value="SDU21138.1"/>
    <property type="molecule type" value="Genomic_DNA"/>
</dbReference>
<dbReference type="OrthoDB" id="7066235at2"/>
<evidence type="ECO:0000313" key="1">
    <source>
        <dbReference type="EMBL" id="SDU21138.1"/>
    </source>
</evidence>
<gene>
    <name evidence="1" type="ORF">SAMN05216296_2422</name>
</gene>
<keyword evidence="2" id="KW-1185">Reference proteome</keyword>
<protein>
    <submittedName>
        <fullName evidence="1">Uncharacterized protein</fullName>
    </submittedName>
</protein>
<name>A0A1H2GP22_9PSED</name>
<organism evidence="1 2">
    <name type="scientific">Pseudomonas pohangensis</name>
    <dbReference type="NCBI Taxonomy" id="364197"/>
    <lineage>
        <taxon>Bacteria</taxon>
        <taxon>Pseudomonadati</taxon>
        <taxon>Pseudomonadota</taxon>
        <taxon>Gammaproteobacteria</taxon>
        <taxon>Pseudomonadales</taxon>
        <taxon>Pseudomonadaceae</taxon>
        <taxon>Pseudomonas</taxon>
    </lineage>
</organism>
<dbReference type="STRING" id="364197.SAMN05216296_2422"/>
<accession>A0A1H2GP22</accession>
<evidence type="ECO:0000313" key="2">
    <source>
        <dbReference type="Proteomes" id="UP000243232"/>
    </source>
</evidence>